<dbReference type="Pfam" id="PF07233">
    <property type="entry name" value="DUF1425"/>
    <property type="match status" value="1"/>
</dbReference>
<organism evidence="2 3">
    <name type="scientific">Desulfovibrio subterraneus</name>
    <dbReference type="NCBI Taxonomy" id="2718620"/>
    <lineage>
        <taxon>Bacteria</taxon>
        <taxon>Pseudomonadati</taxon>
        <taxon>Thermodesulfobacteriota</taxon>
        <taxon>Desulfovibrionia</taxon>
        <taxon>Desulfovibrionales</taxon>
        <taxon>Desulfovibrionaceae</taxon>
        <taxon>Desulfovibrio</taxon>
    </lineage>
</organism>
<dbReference type="Proteomes" id="UP000503840">
    <property type="component" value="Unassembled WGS sequence"/>
</dbReference>
<protein>
    <recommendedName>
        <fullName evidence="4">Lipoprotein</fullName>
    </recommendedName>
</protein>
<name>A0A7J0BN69_9BACT</name>
<dbReference type="AlphaFoldDB" id="A0A7J0BN69"/>
<dbReference type="RefSeq" id="WP_174406759.1">
    <property type="nucleotide sequence ID" value="NZ_BLVO01000016.1"/>
</dbReference>
<dbReference type="InterPro" id="IPR010824">
    <property type="entry name" value="DUF1425"/>
</dbReference>
<feature type="chain" id="PRO_5029848384" description="Lipoprotein" evidence="1">
    <location>
        <begin position="21"/>
        <end position="156"/>
    </location>
</feature>
<evidence type="ECO:0008006" key="4">
    <source>
        <dbReference type="Google" id="ProtNLM"/>
    </source>
</evidence>
<feature type="signal peptide" evidence="1">
    <location>
        <begin position="1"/>
        <end position="20"/>
    </location>
</feature>
<dbReference type="PROSITE" id="PS51257">
    <property type="entry name" value="PROKAR_LIPOPROTEIN"/>
    <property type="match status" value="1"/>
</dbReference>
<evidence type="ECO:0000313" key="3">
    <source>
        <dbReference type="Proteomes" id="UP000503840"/>
    </source>
</evidence>
<sequence length="156" mass="17343">MRNTLLTFFLCLMLSLSLGACTSVYTGKRVTSDAGAVVGATDNTVEIGDRTKFIIASEVLLGNVMLENPRFRRVGNFTQGAAVIQNISDERLSLEYMVTWQDEQGFPIDVPHVWHHITLMPHMSEQISSTGKANNAYHMTVAVRFPNESLEAPVRK</sequence>
<evidence type="ECO:0000256" key="1">
    <source>
        <dbReference type="SAM" id="SignalP"/>
    </source>
</evidence>
<dbReference type="InterPro" id="IPR038483">
    <property type="entry name" value="YcfL-like_sf"/>
</dbReference>
<reference evidence="2 3" key="1">
    <citation type="submission" date="2020-05" db="EMBL/GenBank/DDBJ databases">
        <title>Draft genome sequence of Desulfovibrio sp. strain HN2T.</title>
        <authorList>
            <person name="Ueno A."/>
            <person name="Tamazawa S."/>
            <person name="Tamamura S."/>
            <person name="Murakami T."/>
            <person name="Kiyama T."/>
            <person name="Inomata H."/>
            <person name="Amano Y."/>
            <person name="Miyakawa K."/>
            <person name="Tamaki H."/>
            <person name="Naganuma T."/>
            <person name="Kaneko K."/>
        </authorList>
    </citation>
    <scope>NUCLEOTIDE SEQUENCE [LARGE SCALE GENOMIC DNA]</scope>
    <source>
        <strain evidence="2 3">HN2</strain>
    </source>
</reference>
<comment type="caution">
    <text evidence="2">The sequence shown here is derived from an EMBL/GenBank/DDBJ whole genome shotgun (WGS) entry which is preliminary data.</text>
</comment>
<proteinExistence type="predicted"/>
<evidence type="ECO:0000313" key="2">
    <source>
        <dbReference type="EMBL" id="GFM35130.1"/>
    </source>
</evidence>
<dbReference type="EMBL" id="BLVO01000016">
    <property type="protein sequence ID" value="GFM35130.1"/>
    <property type="molecule type" value="Genomic_DNA"/>
</dbReference>
<dbReference type="Gene3D" id="2.60.40.3230">
    <property type="match status" value="1"/>
</dbReference>
<gene>
    <name evidence="2" type="ORF">DSM101010T_34950</name>
</gene>
<keyword evidence="1" id="KW-0732">Signal</keyword>
<accession>A0A7J0BN69</accession>
<keyword evidence="3" id="KW-1185">Reference proteome</keyword>